<evidence type="ECO:0000256" key="2">
    <source>
        <dbReference type="SAM" id="Coils"/>
    </source>
</evidence>
<keyword evidence="2" id="KW-0175">Coiled coil</keyword>
<dbReference type="EMBL" id="JBBYHR010000001">
    <property type="protein sequence ID" value="MEL1242810.1"/>
    <property type="molecule type" value="Genomic_DNA"/>
</dbReference>
<evidence type="ECO:0000259" key="3">
    <source>
        <dbReference type="Pfam" id="PF17482"/>
    </source>
</evidence>
<dbReference type="InterPro" id="IPR052042">
    <property type="entry name" value="Tail_sheath_structural"/>
</dbReference>
<dbReference type="Pfam" id="PF17482">
    <property type="entry name" value="Phage_sheath_1C"/>
    <property type="match status" value="1"/>
</dbReference>
<comment type="similarity">
    <text evidence="1">Belongs to the myoviridae tail sheath protein family.</text>
</comment>
<evidence type="ECO:0000313" key="4">
    <source>
        <dbReference type="EMBL" id="MEL1242810.1"/>
    </source>
</evidence>
<evidence type="ECO:0000313" key="5">
    <source>
        <dbReference type="Proteomes" id="UP001464555"/>
    </source>
</evidence>
<gene>
    <name evidence="4" type="ORF">AAEO56_00940</name>
</gene>
<proteinExistence type="inferred from homology"/>
<dbReference type="RefSeq" id="WP_341695135.1">
    <property type="nucleotide sequence ID" value="NZ_JBBYHR010000001.1"/>
</dbReference>
<accession>A0ABU9HRM9</accession>
<dbReference type="InterPro" id="IPR020287">
    <property type="entry name" value="Tail_sheath_C"/>
</dbReference>
<protein>
    <submittedName>
        <fullName evidence="4">Phage tail sheath C-terminal domain-containing protein</fullName>
    </submittedName>
</protein>
<dbReference type="Gene3D" id="3.40.50.11780">
    <property type="match status" value="1"/>
</dbReference>
<reference evidence="4 5" key="1">
    <citation type="submission" date="2024-04" db="EMBL/GenBank/DDBJ databases">
        <title>Flavobacterium sp. DGU11 16S ribosomal RNA gene Genome sequencing and assembly.</title>
        <authorList>
            <person name="Park S."/>
        </authorList>
    </citation>
    <scope>NUCLEOTIDE SEQUENCE [LARGE SCALE GENOMIC DNA]</scope>
    <source>
        <strain evidence="4 5">DGU11</strain>
    </source>
</reference>
<feature type="domain" description="Tail sheath protein C-terminal" evidence="3">
    <location>
        <begin position="505"/>
        <end position="605"/>
    </location>
</feature>
<sequence>MSSMKTPGVYVVERSAFPNSVVEVATAVPAFIGYTAKAMNGTKSLLGTPWRITSLAEFAQYFGEAPPVKFSFGRSDDSTSFISLNAAGLLDDVKLLASSMKVPVAAAVRAEQQEEAINADTNATPEQKASAKAKATETLSKAVTAIRAYVASVTNLSVQLKAAEAEADKIDEAVTEVTTKIANAAGKAIDIQVVTNALAGLIDGYDKATIKAKYYTIGRTDKFSLYHNMRLFFANGGGPCFVVSVGNYTDDLTGEKLQEGIETLLKEQEPTMVVIPEAVNLQSKADCFSIQQAMLKHCRLTMSRIAILDVYNGDKDRKDPEAGDVITDFRENIGTDGLDYAAAYYPFLNTSVMSENEISIANIREGLDDLKTVLMSYTPQLEKYINTIGTTTNLNDLDIAHKVLFKQSKLYATIMKEMLDQVNLLPPSAAMAGVYTLTDLTKEVWKAPANTGLANVISTTVNITFADQEDMNVPLDGKAVNAIRYFKGEGIKVWGARTLDGNSLDWKYVNVRRTMIMLEESIKNAAKAFVFDPNVANTWVIVRSTISNFLTGIWKRGGLPGAMPEEAFSVHVGLGDTMTPDEILEGIMRITVLVAISRPAEFIEITFMQQMQKS</sequence>
<dbReference type="PANTHER" id="PTHR35861">
    <property type="match status" value="1"/>
</dbReference>
<evidence type="ECO:0000256" key="1">
    <source>
        <dbReference type="ARBA" id="ARBA00008005"/>
    </source>
</evidence>
<name>A0ABU9HRM9_9FLAO</name>
<dbReference type="Proteomes" id="UP001464555">
    <property type="component" value="Unassembled WGS sequence"/>
</dbReference>
<comment type="caution">
    <text evidence="4">The sequence shown here is derived from an EMBL/GenBank/DDBJ whole genome shotgun (WGS) entry which is preliminary data.</text>
</comment>
<organism evidence="4 5">
    <name type="scientific">Flavobacterium arundinis</name>
    <dbReference type="NCBI Taxonomy" id="3139143"/>
    <lineage>
        <taxon>Bacteria</taxon>
        <taxon>Pseudomonadati</taxon>
        <taxon>Bacteroidota</taxon>
        <taxon>Flavobacteriia</taxon>
        <taxon>Flavobacteriales</taxon>
        <taxon>Flavobacteriaceae</taxon>
        <taxon>Flavobacterium</taxon>
    </lineage>
</organism>
<feature type="coiled-coil region" evidence="2">
    <location>
        <begin position="153"/>
        <end position="180"/>
    </location>
</feature>
<keyword evidence="5" id="KW-1185">Reference proteome</keyword>
<dbReference type="PANTHER" id="PTHR35861:SF1">
    <property type="entry name" value="PHAGE TAIL SHEATH PROTEIN"/>
    <property type="match status" value="1"/>
</dbReference>